<dbReference type="SUPFAM" id="SSF51197">
    <property type="entry name" value="Clavaminate synthase-like"/>
    <property type="match status" value="1"/>
</dbReference>
<dbReference type="PANTHER" id="PTHR31212:SF4">
    <property type="entry name" value="ALPHA-KETOGLUTARATE-DEPENDENT DIOXYGENASE ALKB HOMOLOG 3"/>
    <property type="match status" value="1"/>
</dbReference>
<dbReference type="PANTHER" id="PTHR31212">
    <property type="entry name" value="ALPHA-KETOGLUTARATE-DEPENDENT DIOXYGENASE ALKB HOMOLOG 3"/>
    <property type="match status" value="1"/>
</dbReference>
<gene>
    <name evidence="3" type="ORF">FFLO_02137</name>
</gene>
<reference evidence="3" key="1">
    <citation type="submission" date="2020-04" db="EMBL/GenBank/DDBJ databases">
        <title>Analysis of mating type loci in Filobasidium floriforme.</title>
        <authorList>
            <person name="Nowrousian M."/>
        </authorList>
    </citation>
    <scope>NUCLEOTIDE SEQUENCE</scope>
    <source>
        <strain evidence="3">CBS 6242</strain>
    </source>
</reference>
<dbReference type="EMBL" id="JABELV010000032">
    <property type="protein sequence ID" value="KAG7562463.1"/>
    <property type="molecule type" value="Genomic_DNA"/>
</dbReference>
<keyword evidence="4" id="KW-1185">Reference proteome</keyword>
<organism evidence="3 4">
    <name type="scientific">Filobasidium floriforme</name>
    <dbReference type="NCBI Taxonomy" id="5210"/>
    <lineage>
        <taxon>Eukaryota</taxon>
        <taxon>Fungi</taxon>
        <taxon>Dikarya</taxon>
        <taxon>Basidiomycota</taxon>
        <taxon>Agaricomycotina</taxon>
        <taxon>Tremellomycetes</taxon>
        <taxon>Filobasidiales</taxon>
        <taxon>Filobasidiaceae</taxon>
        <taxon>Filobasidium</taxon>
    </lineage>
</organism>
<feature type="domain" description="Fe2OG dioxygenase" evidence="2">
    <location>
        <begin position="318"/>
        <end position="451"/>
    </location>
</feature>
<feature type="compositionally biased region" description="Basic and acidic residues" evidence="1">
    <location>
        <begin position="546"/>
        <end position="558"/>
    </location>
</feature>
<evidence type="ECO:0000259" key="2">
    <source>
        <dbReference type="PROSITE" id="PS51471"/>
    </source>
</evidence>
<dbReference type="InterPro" id="IPR005123">
    <property type="entry name" value="Oxoglu/Fe-dep_dioxygenase_dom"/>
</dbReference>
<dbReference type="Proteomes" id="UP000812966">
    <property type="component" value="Unassembled WGS sequence"/>
</dbReference>
<name>A0A8K0JND4_9TREE</name>
<dbReference type="InterPro" id="IPR037151">
    <property type="entry name" value="AlkB-like_sf"/>
</dbReference>
<dbReference type="Pfam" id="PF13532">
    <property type="entry name" value="2OG-FeII_Oxy_2"/>
    <property type="match status" value="1"/>
</dbReference>
<comment type="caution">
    <text evidence="3">The sequence shown here is derived from an EMBL/GenBank/DDBJ whole genome shotgun (WGS) entry which is preliminary data.</text>
</comment>
<sequence>MKRTEELAELLLPAKYPKRQLELALERSNEDVGRAAEILLLGIGPSKQANLGGWLKPKSEGIKKKRKRSRGSDDELKPEIHRTGPVGKEDTEPIVLSSDEEECLILGTKTGSPKKPAIGSKTSQPSKILSLATLQQAPSPPKRNIAQPPIVLTTPSSISSTLPCSLVPSPLSAEFATALYLSLVEESKKEESISEIVDAQGNKASVITQAGFRRHKWFLNGRYVVSPHTSGYYRLSEEEGGVESGGEYWYAGKKEPEAPGFPPLLKRAMEIINPFVNDILSPTPSSKISGLDPGWRKDARGGRAGPKRYALEYDGPWRANVAAVNCYAGGESAVGWHADQLTHLGPYPTIVSLSLGTPRSFRLRPSPDPDNPLLDVLGRPLRTYEVVLPHNSILIMHAGCQELYKHSVAPLGKGKSLDLFRPAWDIEGNPVEPANREKRIERINITFRFYRPDYQPIAKGARKGTPVCRCGIPTLLGADQKGKVRANMRKDTSCDSGKSADPADEIIFFYRCQSSSATGDVKGCGFFQLLDCEKEGKGPMISQRADPSKHQEGPDLVS</sequence>
<dbReference type="InterPro" id="IPR032854">
    <property type="entry name" value="ALKBH3"/>
</dbReference>
<dbReference type="InterPro" id="IPR027450">
    <property type="entry name" value="AlkB-like"/>
</dbReference>
<dbReference type="Gene3D" id="2.60.120.590">
    <property type="entry name" value="Alpha-ketoglutarate-dependent dioxygenase AlkB-like"/>
    <property type="match status" value="1"/>
</dbReference>
<dbReference type="AlphaFoldDB" id="A0A8K0JND4"/>
<evidence type="ECO:0000313" key="3">
    <source>
        <dbReference type="EMBL" id="KAG7562463.1"/>
    </source>
</evidence>
<feature type="region of interest" description="Disordered" evidence="1">
    <location>
        <begin position="49"/>
        <end position="92"/>
    </location>
</feature>
<protein>
    <recommendedName>
        <fullName evidence="2">Fe2OG dioxygenase domain-containing protein</fullName>
    </recommendedName>
</protein>
<evidence type="ECO:0000313" key="4">
    <source>
        <dbReference type="Proteomes" id="UP000812966"/>
    </source>
</evidence>
<evidence type="ECO:0000256" key="1">
    <source>
        <dbReference type="SAM" id="MobiDB-lite"/>
    </source>
</evidence>
<dbReference type="PROSITE" id="PS51471">
    <property type="entry name" value="FE2OG_OXY"/>
    <property type="match status" value="1"/>
</dbReference>
<feature type="region of interest" description="Disordered" evidence="1">
    <location>
        <begin position="538"/>
        <end position="558"/>
    </location>
</feature>
<proteinExistence type="predicted"/>
<dbReference type="GO" id="GO:0051213">
    <property type="term" value="F:dioxygenase activity"/>
    <property type="evidence" value="ECO:0007669"/>
    <property type="project" value="InterPro"/>
</dbReference>
<dbReference type="GO" id="GO:0006307">
    <property type="term" value="P:DNA alkylation repair"/>
    <property type="evidence" value="ECO:0007669"/>
    <property type="project" value="InterPro"/>
</dbReference>
<feature type="compositionally biased region" description="Basic and acidic residues" evidence="1">
    <location>
        <begin position="70"/>
        <end position="91"/>
    </location>
</feature>
<accession>A0A8K0JND4</accession>